<gene>
    <name evidence="5" type="ORF">E2I00_006688</name>
</gene>
<dbReference type="AlphaFoldDB" id="A0A643BNA5"/>
<dbReference type="SUPFAM" id="SSF52042">
    <property type="entry name" value="Ribosomal protein L32e"/>
    <property type="match status" value="1"/>
</dbReference>
<keyword evidence="6" id="KW-1185">Reference proteome</keyword>
<dbReference type="PANTHER" id="PTHR23413:SF1">
    <property type="entry name" value="RIBOSOMAL PROTEIN L32"/>
    <property type="match status" value="1"/>
</dbReference>
<dbReference type="GO" id="GO:0003735">
    <property type="term" value="F:structural constituent of ribosome"/>
    <property type="evidence" value="ECO:0007669"/>
    <property type="project" value="InterPro"/>
</dbReference>
<sequence length="67" mass="7849">MLPSSFWKFLVHSIKEHEVLLMCNKSYCAEIIHNILSKNHKTIAERAPQLSIRVTNPNMRLKSEENE</sequence>
<protein>
    <recommendedName>
        <fullName evidence="4">60S ribosomal protein L32</fullName>
    </recommendedName>
</protein>
<evidence type="ECO:0000313" key="6">
    <source>
        <dbReference type="Proteomes" id="UP000437017"/>
    </source>
</evidence>
<dbReference type="InterPro" id="IPR001515">
    <property type="entry name" value="Ribosomal_eL32"/>
</dbReference>
<dbReference type="Pfam" id="PF01655">
    <property type="entry name" value="Ribosomal_L32e"/>
    <property type="match status" value="1"/>
</dbReference>
<comment type="similarity">
    <text evidence="1">Belongs to the eukaryotic ribosomal protein eL32 family.</text>
</comment>
<evidence type="ECO:0000256" key="2">
    <source>
        <dbReference type="ARBA" id="ARBA00022980"/>
    </source>
</evidence>
<dbReference type="Proteomes" id="UP000437017">
    <property type="component" value="Unassembled WGS sequence"/>
</dbReference>
<organism evidence="5 6">
    <name type="scientific">Balaenoptera physalus</name>
    <name type="common">Fin whale</name>
    <name type="synonym">Balaena physalus</name>
    <dbReference type="NCBI Taxonomy" id="9770"/>
    <lineage>
        <taxon>Eukaryota</taxon>
        <taxon>Metazoa</taxon>
        <taxon>Chordata</taxon>
        <taxon>Craniata</taxon>
        <taxon>Vertebrata</taxon>
        <taxon>Euteleostomi</taxon>
        <taxon>Mammalia</taxon>
        <taxon>Eutheria</taxon>
        <taxon>Laurasiatheria</taxon>
        <taxon>Artiodactyla</taxon>
        <taxon>Whippomorpha</taxon>
        <taxon>Cetacea</taxon>
        <taxon>Mysticeti</taxon>
        <taxon>Balaenopteridae</taxon>
        <taxon>Balaenoptera</taxon>
    </lineage>
</organism>
<keyword evidence="2" id="KW-0689">Ribosomal protein</keyword>
<evidence type="ECO:0000313" key="5">
    <source>
        <dbReference type="EMBL" id="KAB0389343.1"/>
    </source>
</evidence>
<accession>A0A643BNA5</accession>
<comment type="caution">
    <text evidence="5">The sequence shown here is derived from an EMBL/GenBank/DDBJ whole genome shotgun (WGS) entry which is preliminary data.</text>
</comment>
<evidence type="ECO:0000256" key="1">
    <source>
        <dbReference type="ARBA" id="ARBA00008431"/>
    </source>
</evidence>
<evidence type="ECO:0000256" key="4">
    <source>
        <dbReference type="ARBA" id="ARBA00035335"/>
    </source>
</evidence>
<evidence type="ECO:0000256" key="3">
    <source>
        <dbReference type="ARBA" id="ARBA00023274"/>
    </source>
</evidence>
<dbReference type="GO" id="GO:0022625">
    <property type="term" value="C:cytosolic large ribosomal subunit"/>
    <property type="evidence" value="ECO:0007669"/>
    <property type="project" value="TreeGrafter"/>
</dbReference>
<name>A0A643BNA5_BALPH</name>
<reference evidence="5 6" key="1">
    <citation type="journal article" date="2019" name="PLoS ONE">
        <title>Genomic analyses reveal an absence of contemporary introgressive admixture between fin whales and blue whales, despite known hybrids.</title>
        <authorList>
            <person name="Westbury M.V."/>
            <person name="Petersen B."/>
            <person name="Lorenzen E.D."/>
        </authorList>
    </citation>
    <scope>NUCLEOTIDE SEQUENCE [LARGE SCALE GENOMIC DNA]</scope>
    <source>
        <strain evidence="5">FinWhale-01</strain>
    </source>
</reference>
<dbReference type="InterPro" id="IPR036351">
    <property type="entry name" value="Ribosomal_eL32_sf"/>
</dbReference>
<proteinExistence type="inferred from homology"/>
<dbReference type="PANTHER" id="PTHR23413">
    <property type="entry name" value="60S RIBOSOMAL PROTEIN L32 AND DNA-DIRECTED RNA POLYMERASE II, SUBUNIT N"/>
    <property type="match status" value="1"/>
</dbReference>
<dbReference type="EMBL" id="SGJD01007624">
    <property type="protein sequence ID" value="KAB0389343.1"/>
    <property type="molecule type" value="Genomic_DNA"/>
</dbReference>
<dbReference type="OrthoDB" id="268693at2759"/>
<dbReference type="SMART" id="SM01393">
    <property type="entry name" value="Ribosomal_L32e"/>
    <property type="match status" value="1"/>
</dbReference>
<dbReference type="GO" id="GO:0006412">
    <property type="term" value="P:translation"/>
    <property type="evidence" value="ECO:0007669"/>
    <property type="project" value="InterPro"/>
</dbReference>
<keyword evidence="3" id="KW-0687">Ribonucleoprotein</keyword>